<dbReference type="AlphaFoldDB" id="C0P8N3"/>
<name>C0P8N3_DROME</name>
<accession>C0P8N3</accession>
<proteinExistence type="evidence at transcript level"/>
<gene>
    <name evidence="1" type="primary">CG4928-RA</name>
</gene>
<dbReference type="EMBL" id="BT064652">
    <property type="protein sequence ID" value="ACN29349.1"/>
    <property type="molecule type" value="mRNA"/>
</dbReference>
<evidence type="ECO:0000313" key="1">
    <source>
        <dbReference type="EMBL" id="ACN29349.1"/>
    </source>
</evidence>
<sequence>MHFEIQEQFTIDTFIFEKWGVLKNLVSHNHTNKQKKNTHTYIPIYKTHTLQQCVCVRCLTNCYFILKRILNIAYPYTKIVKPLFFCN</sequence>
<protein>
    <submittedName>
        <fullName evidence="1">MIP06147p</fullName>
    </submittedName>
</protein>
<organism evidence="1">
    <name type="scientific">Drosophila melanogaster</name>
    <name type="common">Fruit fly</name>
    <dbReference type="NCBI Taxonomy" id="7227"/>
    <lineage>
        <taxon>Eukaryota</taxon>
        <taxon>Metazoa</taxon>
        <taxon>Ecdysozoa</taxon>
        <taxon>Arthropoda</taxon>
        <taxon>Hexapoda</taxon>
        <taxon>Insecta</taxon>
        <taxon>Pterygota</taxon>
        <taxon>Neoptera</taxon>
        <taxon>Endopterygota</taxon>
        <taxon>Diptera</taxon>
        <taxon>Brachycera</taxon>
        <taxon>Muscomorpha</taxon>
        <taxon>Ephydroidea</taxon>
        <taxon>Drosophilidae</taxon>
        <taxon>Drosophila</taxon>
        <taxon>Sophophora</taxon>
    </lineage>
</organism>
<reference evidence="1" key="1">
    <citation type="submission" date="2009-02" db="EMBL/GenBank/DDBJ databases">
        <authorList>
            <person name="Carlson J."/>
            <person name="Booth B."/>
            <person name="Frise E."/>
            <person name="Sandler J."/>
            <person name="Wan K."/>
            <person name="Yu C."/>
            <person name="Celniker S."/>
        </authorList>
    </citation>
    <scope>NUCLEOTIDE SEQUENCE</scope>
</reference>